<dbReference type="GO" id="GO:0016491">
    <property type="term" value="F:oxidoreductase activity"/>
    <property type="evidence" value="ECO:0007669"/>
    <property type="project" value="UniProtKB-KW"/>
</dbReference>
<evidence type="ECO:0000256" key="2">
    <source>
        <dbReference type="ARBA" id="ARBA00008072"/>
    </source>
</evidence>
<evidence type="ECO:0000256" key="5">
    <source>
        <dbReference type="ARBA" id="ARBA00023002"/>
    </source>
</evidence>
<proteinExistence type="inferred from homology"/>
<dbReference type="Gene3D" id="3.90.180.10">
    <property type="entry name" value="Medium-chain alcohol dehydrogenases, catalytic domain"/>
    <property type="match status" value="2"/>
</dbReference>
<dbReference type="SUPFAM" id="SSF51735">
    <property type="entry name" value="NAD(P)-binding Rossmann-fold domains"/>
    <property type="match status" value="1"/>
</dbReference>
<evidence type="ECO:0000259" key="6">
    <source>
        <dbReference type="SMART" id="SM00829"/>
    </source>
</evidence>
<dbReference type="Gene3D" id="3.40.50.720">
    <property type="entry name" value="NAD(P)-binding Rossmann-like Domain"/>
    <property type="match status" value="1"/>
</dbReference>
<dbReference type="RefSeq" id="WP_054732752.1">
    <property type="nucleotide sequence ID" value="NZ_AYZM01000158.1"/>
</dbReference>
<dbReference type="InterPro" id="IPR011032">
    <property type="entry name" value="GroES-like_sf"/>
</dbReference>
<feature type="domain" description="Enoyl reductase (ER)" evidence="6">
    <location>
        <begin position="12"/>
        <end position="289"/>
    </location>
</feature>
<keyword evidence="3" id="KW-0479">Metal-binding</keyword>
<dbReference type="PANTHER" id="PTHR43350:SF17">
    <property type="entry name" value="NAD-DEPENDENT ALCOHOL DEHYDROGENASE"/>
    <property type="match status" value="1"/>
</dbReference>
<dbReference type="Pfam" id="PF08240">
    <property type="entry name" value="ADH_N"/>
    <property type="match status" value="1"/>
</dbReference>
<dbReference type="PATRIC" id="fig|1423804.4.peg.2256"/>
<dbReference type="InterPro" id="IPR020843">
    <property type="entry name" value="ER"/>
</dbReference>
<evidence type="ECO:0000313" key="7">
    <source>
        <dbReference type="EMBL" id="KRN18211.1"/>
    </source>
</evidence>
<dbReference type="EMBL" id="AYZM01000158">
    <property type="protein sequence ID" value="KRN18211.1"/>
    <property type="molecule type" value="Genomic_DNA"/>
</dbReference>
<evidence type="ECO:0000313" key="8">
    <source>
        <dbReference type="Proteomes" id="UP000051442"/>
    </source>
</evidence>
<keyword evidence="5" id="KW-0560">Oxidoreductase</keyword>
<comment type="cofactor">
    <cofactor evidence="1">
        <name>Zn(2+)</name>
        <dbReference type="ChEBI" id="CHEBI:29105"/>
    </cofactor>
</comment>
<dbReference type="InterPro" id="IPR036291">
    <property type="entry name" value="NAD(P)-bd_dom_sf"/>
</dbReference>
<sequence length="327" mass="35712">MLRKSVYWSAAGVAEYHESETRPVKDDEVLIANHYSLISQSSEHSWFVNDKAHVVLGTTFPFIPGYSAAGYVEEVGKNVTKFKPGDKVIGAPVTGAHSNYTYVDEINTYHVPDNVALDDAVFYNLGMTALFTLDKAALHLGQSVAIIGAGVVGQIAIQGAKADGLHPIIAFDIQEQRRQAAKDAGADYVLDPNDSAAIESLISELGGGVDAALDVSGSNAGMNLAIQLAKPLGEVIFCTANNDDQTLRYGELFIKNLTLKGDFVNTEWDRQRKAISNFLWLLSAGKIKAPQHADTIYEPTDENIKMLYGKVLQHDNTINNPIFKWRE</sequence>
<keyword evidence="8" id="KW-1185">Reference proteome</keyword>
<name>A0A0R2ER92_9LACO</name>
<dbReference type="InterPro" id="IPR013154">
    <property type="entry name" value="ADH-like_N"/>
</dbReference>
<evidence type="ECO:0000256" key="3">
    <source>
        <dbReference type="ARBA" id="ARBA00022723"/>
    </source>
</evidence>
<organism evidence="7 8">
    <name type="scientific">Secundilactobacillus similis DSM 23365 = JCM 2765</name>
    <dbReference type="NCBI Taxonomy" id="1423804"/>
    <lineage>
        <taxon>Bacteria</taxon>
        <taxon>Bacillati</taxon>
        <taxon>Bacillota</taxon>
        <taxon>Bacilli</taxon>
        <taxon>Lactobacillales</taxon>
        <taxon>Lactobacillaceae</taxon>
        <taxon>Secundilactobacillus</taxon>
    </lineage>
</organism>
<dbReference type="Pfam" id="PF00107">
    <property type="entry name" value="ADH_zinc_N"/>
    <property type="match status" value="1"/>
</dbReference>
<gene>
    <name evidence="7" type="ORF">FD14_GL002075</name>
</gene>
<dbReference type="SUPFAM" id="SSF50129">
    <property type="entry name" value="GroES-like"/>
    <property type="match status" value="1"/>
</dbReference>
<dbReference type="STRING" id="1423804.FD14_GL002075"/>
<dbReference type="SMART" id="SM00829">
    <property type="entry name" value="PKS_ER"/>
    <property type="match status" value="1"/>
</dbReference>
<evidence type="ECO:0000256" key="4">
    <source>
        <dbReference type="ARBA" id="ARBA00022833"/>
    </source>
</evidence>
<dbReference type="InterPro" id="IPR013149">
    <property type="entry name" value="ADH-like_C"/>
</dbReference>
<accession>A0A0R2ER92</accession>
<keyword evidence="4" id="KW-0862">Zinc</keyword>
<dbReference type="AlphaFoldDB" id="A0A0R2ER92"/>
<comment type="similarity">
    <text evidence="2">Belongs to the zinc-containing alcohol dehydrogenase family.</text>
</comment>
<comment type="caution">
    <text evidence="7">The sequence shown here is derived from an EMBL/GenBank/DDBJ whole genome shotgun (WGS) entry which is preliminary data.</text>
</comment>
<protein>
    <recommendedName>
        <fullName evidence="6">Enoyl reductase (ER) domain-containing protein</fullName>
    </recommendedName>
</protein>
<dbReference type="Proteomes" id="UP000051442">
    <property type="component" value="Unassembled WGS sequence"/>
</dbReference>
<evidence type="ECO:0000256" key="1">
    <source>
        <dbReference type="ARBA" id="ARBA00001947"/>
    </source>
</evidence>
<dbReference type="OrthoDB" id="9781031at2"/>
<dbReference type="GO" id="GO:0046872">
    <property type="term" value="F:metal ion binding"/>
    <property type="evidence" value="ECO:0007669"/>
    <property type="project" value="UniProtKB-KW"/>
</dbReference>
<reference evidence="7 8" key="1">
    <citation type="journal article" date="2015" name="Genome Announc.">
        <title>Expanding the biotechnology potential of lactobacilli through comparative genomics of 213 strains and associated genera.</title>
        <authorList>
            <person name="Sun Z."/>
            <person name="Harris H.M."/>
            <person name="McCann A."/>
            <person name="Guo C."/>
            <person name="Argimon S."/>
            <person name="Zhang W."/>
            <person name="Yang X."/>
            <person name="Jeffery I.B."/>
            <person name="Cooney J.C."/>
            <person name="Kagawa T.F."/>
            <person name="Liu W."/>
            <person name="Song Y."/>
            <person name="Salvetti E."/>
            <person name="Wrobel A."/>
            <person name="Rasinkangas P."/>
            <person name="Parkhill J."/>
            <person name="Rea M.C."/>
            <person name="O'Sullivan O."/>
            <person name="Ritari J."/>
            <person name="Douillard F.P."/>
            <person name="Paul Ross R."/>
            <person name="Yang R."/>
            <person name="Briner A.E."/>
            <person name="Felis G.E."/>
            <person name="de Vos W.M."/>
            <person name="Barrangou R."/>
            <person name="Klaenhammer T.R."/>
            <person name="Caufield P.W."/>
            <person name="Cui Y."/>
            <person name="Zhang H."/>
            <person name="O'Toole P.W."/>
        </authorList>
    </citation>
    <scope>NUCLEOTIDE SEQUENCE [LARGE SCALE GENOMIC DNA]</scope>
    <source>
        <strain evidence="7 8">DSM 23365</strain>
    </source>
</reference>
<dbReference type="PANTHER" id="PTHR43350">
    <property type="entry name" value="NAD-DEPENDENT ALCOHOL DEHYDROGENASE"/>
    <property type="match status" value="1"/>
</dbReference>
<dbReference type="CDD" id="cd08255">
    <property type="entry name" value="2-desacetyl-2-hydroxyethyl_bacteriochlorophyllide_like"/>
    <property type="match status" value="1"/>
</dbReference>